<evidence type="ECO:0000256" key="2">
    <source>
        <dbReference type="SAM" id="Phobius"/>
    </source>
</evidence>
<dbReference type="AlphaFoldDB" id="A0A5C3KP62"/>
<feature type="transmembrane region" description="Helical" evidence="2">
    <location>
        <begin position="270"/>
        <end position="291"/>
    </location>
</feature>
<feature type="compositionally biased region" description="Polar residues" evidence="1">
    <location>
        <begin position="176"/>
        <end position="188"/>
    </location>
</feature>
<feature type="region of interest" description="Disordered" evidence="1">
    <location>
        <begin position="174"/>
        <end position="226"/>
    </location>
</feature>
<keyword evidence="4" id="KW-1185">Reference proteome</keyword>
<accession>A0A5C3KP62</accession>
<evidence type="ECO:0000313" key="3">
    <source>
        <dbReference type="EMBL" id="TFK22164.1"/>
    </source>
</evidence>
<keyword evidence="2" id="KW-0812">Transmembrane</keyword>
<reference evidence="3 4" key="1">
    <citation type="journal article" date="2019" name="Nat. Ecol. Evol.">
        <title>Megaphylogeny resolves global patterns of mushroom evolution.</title>
        <authorList>
            <person name="Varga T."/>
            <person name="Krizsan K."/>
            <person name="Foldi C."/>
            <person name="Dima B."/>
            <person name="Sanchez-Garcia M."/>
            <person name="Sanchez-Ramirez S."/>
            <person name="Szollosi G.J."/>
            <person name="Szarkandi J.G."/>
            <person name="Papp V."/>
            <person name="Albert L."/>
            <person name="Andreopoulos W."/>
            <person name="Angelini C."/>
            <person name="Antonin V."/>
            <person name="Barry K.W."/>
            <person name="Bougher N.L."/>
            <person name="Buchanan P."/>
            <person name="Buyck B."/>
            <person name="Bense V."/>
            <person name="Catcheside P."/>
            <person name="Chovatia M."/>
            <person name="Cooper J."/>
            <person name="Damon W."/>
            <person name="Desjardin D."/>
            <person name="Finy P."/>
            <person name="Geml J."/>
            <person name="Haridas S."/>
            <person name="Hughes K."/>
            <person name="Justo A."/>
            <person name="Karasinski D."/>
            <person name="Kautmanova I."/>
            <person name="Kiss B."/>
            <person name="Kocsube S."/>
            <person name="Kotiranta H."/>
            <person name="LaButti K.M."/>
            <person name="Lechner B.E."/>
            <person name="Liimatainen K."/>
            <person name="Lipzen A."/>
            <person name="Lukacs Z."/>
            <person name="Mihaltcheva S."/>
            <person name="Morgado L.N."/>
            <person name="Niskanen T."/>
            <person name="Noordeloos M.E."/>
            <person name="Ohm R.A."/>
            <person name="Ortiz-Santana B."/>
            <person name="Ovrebo C."/>
            <person name="Racz N."/>
            <person name="Riley R."/>
            <person name="Savchenko A."/>
            <person name="Shiryaev A."/>
            <person name="Soop K."/>
            <person name="Spirin V."/>
            <person name="Szebenyi C."/>
            <person name="Tomsovsky M."/>
            <person name="Tulloss R.E."/>
            <person name="Uehling J."/>
            <person name="Grigoriev I.V."/>
            <person name="Vagvolgyi C."/>
            <person name="Papp T."/>
            <person name="Martin F.M."/>
            <person name="Miettinen O."/>
            <person name="Hibbett D.S."/>
            <person name="Nagy L.G."/>
        </authorList>
    </citation>
    <scope>NUCLEOTIDE SEQUENCE [LARGE SCALE GENOMIC DNA]</scope>
    <source>
        <strain evidence="3 4">CBS 121175</strain>
    </source>
</reference>
<dbReference type="EMBL" id="ML210248">
    <property type="protein sequence ID" value="TFK22164.1"/>
    <property type="molecule type" value="Genomic_DNA"/>
</dbReference>
<organism evidence="3 4">
    <name type="scientific">Coprinopsis marcescibilis</name>
    <name type="common">Agaric fungus</name>
    <name type="synonym">Psathyrella marcescibilis</name>
    <dbReference type="NCBI Taxonomy" id="230819"/>
    <lineage>
        <taxon>Eukaryota</taxon>
        <taxon>Fungi</taxon>
        <taxon>Dikarya</taxon>
        <taxon>Basidiomycota</taxon>
        <taxon>Agaricomycotina</taxon>
        <taxon>Agaricomycetes</taxon>
        <taxon>Agaricomycetidae</taxon>
        <taxon>Agaricales</taxon>
        <taxon>Agaricineae</taxon>
        <taxon>Psathyrellaceae</taxon>
        <taxon>Coprinopsis</taxon>
    </lineage>
</organism>
<keyword evidence="2" id="KW-0472">Membrane</keyword>
<keyword evidence="2" id="KW-1133">Transmembrane helix</keyword>
<evidence type="ECO:0000313" key="4">
    <source>
        <dbReference type="Proteomes" id="UP000307440"/>
    </source>
</evidence>
<gene>
    <name evidence="3" type="ORF">FA15DRAFT_48984</name>
</gene>
<protein>
    <submittedName>
        <fullName evidence="3">Uncharacterized protein</fullName>
    </submittedName>
</protein>
<name>A0A5C3KP62_COPMA</name>
<feature type="compositionally biased region" description="Low complexity" evidence="1">
    <location>
        <begin position="189"/>
        <end position="200"/>
    </location>
</feature>
<dbReference type="Proteomes" id="UP000307440">
    <property type="component" value="Unassembled WGS sequence"/>
</dbReference>
<proteinExistence type="predicted"/>
<dbReference type="OrthoDB" id="2987507at2759"/>
<feature type="region of interest" description="Disordered" evidence="1">
    <location>
        <begin position="339"/>
        <end position="367"/>
    </location>
</feature>
<evidence type="ECO:0000256" key="1">
    <source>
        <dbReference type="SAM" id="MobiDB-lite"/>
    </source>
</evidence>
<sequence length="367" mass="39662">MSVRIDDASARIAYEPAHLWEPQTICGACVKNSQRLRELEAVTHDRTWTLLVFNRTSSVLGASVIFEGTGVAVYFLAMHRNMHNERGPSELAFFIDGQQEHAIQIDRTGPFSRFAEAQPPDFLGSLLLFAIEGLSMDSAGHMLRIEWTHHQEWSPIALALDYVEYREYDFPDTMPANPTTSAHSTSTNAESSSRQEQASSGLSQIGGQGPKSLGTPVPTNASSVLSSGPPLVSVGTVTNWLFSSGVNFPTPLSSDKAGSSPEKSGISIEVILGTSLGGLALLCLTVLAILLRRRRSQHRAQRQAESAADRWHLNYSHFTVSSDTSSTVGAEMPPAYSDAVGEASFGSPDRSQGEAPGRTLGFVKSLR</sequence>